<feature type="transmembrane region" description="Helical" evidence="9">
    <location>
        <begin position="155"/>
        <end position="174"/>
    </location>
</feature>
<dbReference type="NCBIfam" id="TIGR01297">
    <property type="entry name" value="CDF"/>
    <property type="match status" value="1"/>
</dbReference>
<evidence type="ECO:0000256" key="5">
    <source>
        <dbReference type="ARBA" id="ARBA00022692"/>
    </source>
</evidence>
<comment type="similarity">
    <text evidence="2">Belongs to the cation diffusion facilitator (CDF) transporter (TC 2.A.4) family. FieF subfamily.</text>
</comment>
<keyword evidence="4" id="KW-0410">Iron transport</keyword>
<keyword evidence="4" id="KW-0408">Iron</keyword>
<evidence type="ECO:0000256" key="7">
    <source>
        <dbReference type="ARBA" id="ARBA00022989"/>
    </source>
</evidence>
<evidence type="ECO:0000256" key="9">
    <source>
        <dbReference type="SAM" id="Phobius"/>
    </source>
</evidence>
<evidence type="ECO:0000259" key="11">
    <source>
        <dbReference type="Pfam" id="PF16916"/>
    </source>
</evidence>
<keyword evidence="6" id="KW-0406">Ion transport</keyword>
<keyword evidence="13" id="KW-1185">Reference proteome</keyword>
<comment type="subcellular location">
    <subcellularLocation>
        <location evidence="1">Membrane</location>
        <topology evidence="1">Multi-pass membrane protein</topology>
    </subcellularLocation>
</comment>
<dbReference type="Gene3D" id="3.30.70.1350">
    <property type="entry name" value="Cation efflux protein, cytoplasmic domain"/>
    <property type="match status" value="1"/>
</dbReference>
<keyword evidence="3" id="KW-0813">Transport</keyword>
<dbReference type="SUPFAM" id="SSF161111">
    <property type="entry name" value="Cation efflux protein transmembrane domain-like"/>
    <property type="match status" value="1"/>
</dbReference>
<dbReference type="Pfam" id="PF01545">
    <property type="entry name" value="Cation_efflux"/>
    <property type="match status" value="1"/>
</dbReference>
<evidence type="ECO:0000256" key="1">
    <source>
        <dbReference type="ARBA" id="ARBA00004141"/>
    </source>
</evidence>
<keyword evidence="6" id="KW-0862">Zinc</keyword>
<proteinExistence type="inferred from homology"/>
<keyword evidence="8 9" id="KW-0472">Membrane</keyword>
<dbReference type="Pfam" id="PF16916">
    <property type="entry name" value="ZT_dimer"/>
    <property type="match status" value="1"/>
</dbReference>
<dbReference type="InterPro" id="IPR058533">
    <property type="entry name" value="Cation_efflux_TM"/>
</dbReference>
<dbReference type="InterPro" id="IPR050291">
    <property type="entry name" value="CDF_Transporter"/>
</dbReference>
<name>A0ABW4B3V2_9GAMM</name>
<dbReference type="PANTHER" id="PTHR43840:SF15">
    <property type="entry name" value="MITOCHONDRIAL METAL TRANSPORTER 1-RELATED"/>
    <property type="match status" value="1"/>
</dbReference>
<reference evidence="13" key="1">
    <citation type="journal article" date="2019" name="Int. J. Syst. Evol. Microbiol.">
        <title>The Global Catalogue of Microorganisms (GCM) 10K type strain sequencing project: providing services to taxonomists for standard genome sequencing and annotation.</title>
        <authorList>
            <consortium name="The Broad Institute Genomics Platform"/>
            <consortium name="The Broad Institute Genome Sequencing Center for Infectious Disease"/>
            <person name="Wu L."/>
            <person name="Ma J."/>
        </authorList>
    </citation>
    <scope>NUCLEOTIDE SEQUENCE [LARGE SCALE GENOMIC DNA]</scope>
    <source>
        <strain evidence="13">JCM 30774</strain>
    </source>
</reference>
<evidence type="ECO:0000256" key="2">
    <source>
        <dbReference type="ARBA" id="ARBA00010212"/>
    </source>
</evidence>
<feature type="transmembrane region" description="Helical" evidence="9">
    <location>
        <begin position="82"/>
        <end position="101"/>
    </location>
</feature>
<comment type="caution">
    <text evidence="12">The sequence shown here is derived from an EMBL/GenBank/DDBJ whole genome shotgun (WGS) entry which is preliminary data.</text>
</comment>
<feature type="domain" description="Cation efflux protein cytoplasmic" evidence="11">
    <location>
        <begin position="209"/>
        <end position="285"/>
    </location>
</feature>
<organism evidence="12 13">
    <name type="scientific">Rhodanobacter aciditrophus</name>
    <dbReference type="NCBI Taxonomy" id="1623218"/>
    <lineage>
        <taxon>Bacteria</taxon>
        <taxon>Pseudomonadati</taxon>
        <taxon>Pseudomonadota</taxon>
        <taxon>Gammaproteobacteria</taxon>
        <taxon>Lysobacterales</taxon>
        <taxon>Rhodanobacteraceae</taxon>
        <taxon>Rhodanobacter</taxon>
    </lineage>
</organism>
<dbReference type="InterPro" id="IPR002524">
    <property type="entry name" value="Cation_efflux"/>
</dbReference>
<sequence>MATAQQETQLAQRVTVIGAIWDALLGILKIIVGYLSQSQALIADGIHSLSDLVTDVFVYIASSNARQAPDKNHPYGHLRFETLTTVILGVVLIVVASGIAFEAFNNDLTPTATWYGIGAVLLTIAVKEAIFHYTKHAGEKIGSRLLVANAWHSRSDALSSVAVLAGLIGVYFGYAWADKVASVVVALFIGKIAVEMIWENLAELVDTSPDPKVIEQIKTTADSLKDVMAPHDVRARSMAGKIFLDMHIHVPAHATVSEGHYLSDLVSYTVQKAHPQVKDVMVHVDTNDHIQSDTLGEDREGQRPPALKLPARHQVLADLGFILRAHSAYIDFDLIQLHYINKTLSIYLTANANKAPSDNFSQLSQAILMDLNSLPYGQDHRVFWSFDE</sequence>
<accession>A0ABW4B3V2</accession>
<evidence type="ECO:0000256" key="6">
    <source>
        <dbReference type="ARBA" id="ARBA00022906"/>
    </source>
</evidence>
<gene>
    <name evidence="12" type="ORF">ACFQ45_15650</name>
</gene>
<dbReference type="InterPro" id="IPR036837">
    <property type="entry name" value="Cation_efflux_CTD_sf"/>
</dbReference>
<protein>
    <submittedName>
        <fullName evidence="12">Cation diffusion facilitator family transporter</fullName>
    </submittedName>
</protein>
<dbReference type="InterPro" id="IPR027470">
    <property type="entry name" value="Cation_efflux_CTD"/>
</dbReference>
<keyword evidence="7 9" id="KW-1133">Transmembrane helix</keyword>
<dbReference type="Proteomes" id="UP001597059">
    <property type="component" value="Unassembled WGS sequence"/>
</dbReference>
<evidence type="ECO:0000313" key="13">
    <source>
        <dbReference type="Proteomes" id="UP001597059"/>
    </source>
</evidence>
<feature type="domain" description="Cation efflux protein transmembrane" evidence="10">
    <location>
        <begin position="17"/>
        <end position="205"/>
    </location>
</feature>
<evidence type="ECO:0000256" key="3">
    <source>
        <dbReference type="ARBA" id="ARBA00022448"/>
    </source>
</evidence>
<dbReference type="SUPFAM" id="SSF160240">
    <property type="entry name" value="Cation efflux protein cytoplasmic domain-like"/>
    <property type="match status" value="1"/>
</dbReference>
<keyword evidence="6" id="KW-0864">Zinc transport</keyword>
<dbReference type="RefSeq" id="WP_377369368.1">
    <property type="nucleotide sequence ID" value="NZ_JBHTMN010000018.1"/>
</dbReference>
<evidence type="ECO:0000313" key="12">
    <source>
        <dbReference type="EMBL" id="MFD1384802.1"/>
    </source>
</evidence>
<keyword evidence="5 9" id="KW-0812">Transmembrane</keyword>
<dbReference type="PANTHER" id="PTHR43840">
    <property type="entry name" value="MITOCHONDRIAL METAL TRANSPORTER 1-RELATED"/>
    <property type="match status" value="1"/>
</dbReference>
<evidence type="ECO:0000256" key="8">
    <source>
        <dbReference type="ARBA" id="ARBA00023136"/>
    </source>
</evidence>
<dbReference type="InterPro" id="IPR027469">
    <property type="entry name" value="Cation_efflux_TMD_sf"/>
</dbReference>
<feature type="transmembrane region" description="Helical" evidence="9">
    <location>
        <begin position="14"/>
        <end position="35"/>
    </location>
</feature>
<dbReference type="EMBL" id="JBHTMN010000018">
    <property type="protein sequence ID" value="MFD1384802.1"/>
    <property type="molecule type" value="Genomic_DNA"/>
</dbReference>
<evidence type="ECO:0000259" key="10">
    <source>
        <dbReference type="Pfam" id="PF01545"/>
    </source>
</evidence>
<feature type="transmembrane region" description="Helical" evidence="9">
    <location>
        <begin position="113"/>
        <end position="134"/>
    </location>
</feature>
<evidence type="ECO:0000256" key="4">
    <source>
        <dbReference type="ARBA" id="ARBA00022496"/>
    </source>
</evidence>
<dbReference type="Gene3D" id="1.20.1510.10">
    <property type="entry name" value="Cation efflux protein transmembrane domain"/>
    <property type="match status" value="1"/>
</dbReference>